<dbReference type="EMBL" id="CM042061">
    <property type="protein sequence ID" value="KAI3673669.1"/>
    <property type="molecule type" value="Genomic_DNA"/>
</dbReference>
<keyword evidence="2" id="KW-1185">Reference proteome</keyword>
<gene>
    <name evidence="1" type="ORF">L6452_39793</name>
</gene>
<reference evidence="2" key="1">
    <citation type="journal article" date="2022" name="Mol. Ecol. Resour.">
        <title>The genomes of chicory, endive, great burdock and yacon provide insights into Asteraceae palaeo-polyploidization history and plant inulin production.</title>
        <authorList>
            <person name="Fan W."/>
            <person name="Wang S."/>
            <person name="Wang H."/>
            <person name="Wang A."/>
            <person name="Jiang F."/>
            <person name="Liu H."/>
            <person name="Zhao H."/>
            <person name="Xu D."/>
            <person name="Zhang Y."/>
        </authorList>
    </citation>
    <scope>NUCLEOTIDE SEQUENCE [LARGE SCALE GENOMIC DNA]</scope>
    <source>
        <strain evidence="2">cv. Niubang</strain>
    </source>
</reference>
<accession>A0ACB8XUF0</accession>
<sequence length="967" mass="106793">MDATSALLPSINVESQTSTPPASKSNLTKQEQPDMATNTHTGDLPPPPFITSINGLRNLSTALSTFLRRYDELHDHLNFIKTSIDSKLPNHLLYNTDNTNECVTALSEASFVDTVTAVPETTATEQNPNGIETNCGRNREIVWKPESSDVLEKFEETDTSEKREETDASKNPDVCELESCCERMCGREMRKYVVGHISDMNKLREEIPKALRLAKDPAKLVLEGIGRFFSQGSRSFTEGSKMSVLRLAAVLILECFVMISSDGIAIAKGEEEYAAKAAVDWRKRMIKEGGLAKTDEVDARGLLLLISGFGIPGVFKNEDIRDLIRVSNVKNICSVLCRSTILIPKITEVIDWMVKNNLETEATDIAYTFGLEGECRPLTAFLHNKIKDRQHGSSAQVDMGANSGVSFNGTETNGGQSHENARKPESPDISEEPEETDTFKKCEETDTSKKPEETDNSDKPAVSELESCCERMCGRGMRTYVTRHISDMNKLRKEIPKALKLAKNPAKCVLEGVGRFFLQGSRSFSEGSKVSVVRLAAVVILECFVMISSDGIEIAKEEEEYAAKAAFDWRKRMIKEGGLGKTDEVDARGLLLLISGFGIPDVFKNEDIRELIRATNVKKISSALRRSIILIPKIPEVIDWMVKNDLEVEAADIAYTFGLEDKCRPQTILTTFLHNKINGRQHGSSAQANAKKQLSDLKSVRKCLETHNVDPSKPLADYKINERILQLEKEINELDSKSVEENPARKRKVKETESSRNQKQHETKRTRLSSHENLPQEPKPVDYHAKSSYNQLTRSGSSSYVDRKLPSDYIGAYPTSSVLRAPGLPENVASLVAVESGGGLAGGGMLPGSYGSGRFGGVYPDQMVNGRPYGWHEDTSLVEWYLGQPYSRLGQTYDSQPPTSGLIGLYGRQSARPSLETFPGLPSSSGSPGFSGPGSDLYRFADTVVQNESYRGSYASGGGTMRSPHLY</sequence>
<name>A0ACB8XUF0_ARCLA</name>
<evidence type="ECO:0000313" key="2">
    <source>
        <dbReference type="Proteomes" id="UP001055879"/>
    </source>
</evidence>
<reference evidence="1 2" key="2">
    <citation type="journal article" date="2022" name="Mol. Ecol. Resour.">
        <title>The genomes of chicory, endive, great burdock and yacon provide insights into Asteraceae paleo-polyploidization history and plant inulin production.</title>
        <authorList>
            <person name="Fan W."/>
            <person name="Wang S."/>
            <person name="Wang H."/>
            <person name="Wang A."/>
            <person name="Jiang F."/>
            <person name="Liu H."/>
            <person name="Zhao H."/>
            <person name="Xu D."/>
            <person name="Zhang Y."/>
        </authorList>
    </citation>
    <scope>NUCLEOTIDE SEQUENCE [LARGE SCALE GENOMIC DNA]</scope>
    <source>
        <strain evidence="2">cv. Niubang</strain>
    </source>
</reference>
<dbReference type="Proteomes" id="UP001055879">
    <property type="component" value="Linkage Group LG15"/>
</dbReference>
<comment type="caution">
    <text evidence="1">The sequence shown here is derived from an EMBL/GenBank/DDBJ whole genome shotgun (WGS) entry which is preliminary data.</text>
</comment>
<proteinExistence type="predicted"/>
<protein>
    <submittedName>
        <fullName evidence="1">Uncharacterized protein</fullName>
    </submittedName>
</protein>
<evidence type="ECO:0000313" key="1">
    <source>
        <dbReference type="EMBL" id="KAI3673669.1"/>
    </source>
</evidence>
<organism evidence="1 2">
    <name type="scientific">Arctium lappa</name>
    <name type="common">Greater burdock</name>
    <name type="synonym">Lappa major</name>
    <dbReference type="NCBI Taxonomy" id="4217"/>
    <lineage>
        <taxon>Eukaryota</taxon>
        <taxon>Viridiplantae</taxon>
        <taxon>Streptophyta</taxon>
        <taxon>Embryophyta</taxon>
        <taxon>Tracheophyta</taxon>
        <taxon>Spermatophyta</taxon>
        <taxon>Magnoliopsida</taxon>
        <taxon>eudicotyledons</taxon>
        <taxon>Gunneridae</taxon>
        <taxon>Pentapetalae</taxon>
        <taxon>asterids</taxon>
        <taxon>campanulids</taxon>
        <taxon>Asterales</taxon>
        <taxon>Asteraceae</taxon>
        <taxon>Carduoideae</taxon>
        <taxon>Cardueae</taxon>
        <taxon>Arctiinae</taxon>
        <taxon>Arctium</taxon>
    </lineage>
</organism>